<keyword evidence="1" id="KW-0853">WD repeat</keyword>
<evidence type="ECO:0000313" key="3">
    <source>
        <dbReference type="EMBL" id="KAK2195459.1"/>
    </source>
</evidence>
<dbReference type="GeneID" id="94337432"/>
<evidence type="ECO:0000313" key="4">
    <source>
        <dbReference type="Proteomes" id="UP001214638"/>
    </source>
</evidence>
<keyword evidence="2" id="KW-0677">Repeat</keyword>
<dbReference type="PANTHER" id="PTHR10971">
    <property type="entry name" value="MRNA EXPORT FACTOR AND BUB3"/>
    <property type="match status" value="1"/>
</dbReference>
<dbReference type="AlphaFoldDB" id="A0AAD9UN19"/>
<proteinExistence type="predicted"/>
<dbReference type="KEGG" id="bdw:94337432"/>
<protein>
    <submittedName>
        <fullName evidence="3">Bifunctional WD40-YVTN repeat-like-containing domain superfamily/WD40 repeat/WD40-repeat-containing domain superfamily</fullName>
    </submittedName>
</protein>
<organism evidence="3 4">
    <name type="scientific">Babesia duncani</name>
    <dbReference type="NCBI Taxonomy" id="323732"/>
    <lineage>
        <taxon>Eukaryota</taxon>
        <taxon>Sar</taxon>
        <taxon>Alveolata</taxon>
        <taxon>Apicomplexa</taxon>
        <taxon>Aconoidasida</taxon>
        <taxon>Piroplasmida</taxon>
        <taxon>Babesiidae</taxon>
        <taxon>Babesia</taxon>
    </lineage>
</organism>
<reference evidence="3" key="1">
    <citation type="journal article" date="2023" name="Nat. Microbiol.">
        <title>Babesia duncani multi-omics identifies virulence factors and drug targets.</title>
        <authorList>
            <person name="Singh P."/>
            <person name="Lonardi S."/>
            <person name="Liang Q."/>
            <person name="Vydyam P."/>
            <person name="Khabirova E."/>
            <person name="Fang T."/>
            <person name="Gihaz S."/>
            <person name="Thekkiniath J."/>
            <person name="Munshi M."/>
            <person name="Abel S."/>
            <person name="Ciampossin L."/>
            <person name="Batugedara G."/>
            <person name="Gupta M."/>
            <person name="Lu X.M."/>
            <person name="Lenz T."/>
            <person name="Chakravarty S."/>
            <person name="Cornillot E."/>
            <person name="Hu Y."/>
            <person name="Ma W."/>
            <person name="Gonzalez L.M."/>
            <person name="Sanchez S."/>
            <person name="Estrada K."/>
            <person name="Sanchez-Flores A."/>
            <person name="Montero E."/>
            <person name="Harb O.S."/>
            <person name="Le Roch K.G."/>
            <person name="Mamoun C.B."/>
        </authorList>
    </citation>
    <scope>NUCLEOTIDE SEQUENCE</scope>
    <source>
        <strain evidence="3">WA1</strain>
    </source>
</reference>
<dbReference type="Proteomes" id="UP001214638">
    <property type="component" value="Unassembled WGS sequence"/>
</dbReference>
<dbReference type="SMART" id="SM00320">
    <property type="entry name" value="WD40"/>
    <property type="match status" value="5"/>
</dbReference>
<keyword evidence="4" id="KW-1185">Reference proteome</keyword>
<accession>A0AAD9UN19</accession>
<evidence type="ECO:0000256" key="2">
    <source>
        <dbReference type="ARBA" id="ARBA00022737"/>
    </source>
</evidence>
<dbReference type="SUPFAM" id="SSF50978">
    <property type="entry name" value="WD40 repeat-like"/>
    <property type="match status" value="1"/>
</dbReference>
<comment type="caution">
    <text evidence="3">The sequence shown here is derived from an EMBL/GenBank/DDBJ whole genome shotgun (WGS) entry which is preliminary data.</text>
</comment>
<dbReference type="EMBL" id="JALLKP010000004">
    <property type="protein sequence ID" value="KAK2195459.1"/>
    <property type="molecule type" value="Genomic_DNA"/>
</dbReference>
<dbReference type="Pfam" id="PF00400">
    <property type="entry name" value="WD40"/>
    <property type="match status" value="3"/>
</dbReference>
<dbReference type="InterPro" id="IPR015943">
    <property type="entry name" value="WD40/YVTN_repeat-like_dom_sf"/>
</dbReference>
<name>A0AAD9UN19_9APIC</name>
<dbReference type="InterPro" id="IPR001680">
    <property type="entry name" value="WD40_rpt"/>
</dbReference>
<dbReference type="Gene3D" id="2.130.10.10">
    <property type="entry name" value="YVTN repeat-like/Quinoprotein amine dehydrogenase"/>
    <property type="match status" value="1"/>
</dbReference>
<gene>
    <name evidence="3" type="ORF">BdWA1_003135</name>
</gene>
<dbReference type="RefSeq" id="XP_067802302.1">
    <property type="nucleotide sequence ID" value="XM_067948151.1"/>
</dbReference>
<evidence type="ECO:0000256" key="1">
    <source>
        <dbReference type="ARBA" id="ARBA00022574"/>
    </source>
</evidence>
<sequence length="361" mass="39813">MSIESDFINVPPLPYSLNAQASSVIVFFNFLEMPICVAQAPEDVISRVTFARFKDILVATSWDKTVRLYDCEDNGRLLSKYSGDDPVLDAVVFDGDRKVAYCDLGGNVNILDVSSNTSAALGKHAGPVKAIAHHYNTNMIFTAGWDKRIKAFDVRSSNLKAVAEAEIFGKAHCMDLVDNVLVVADSCKRVYIYDLGRGTSGLASPEFKDGILKFQHRCIRCFKNLKGFALGSIEGRVAWEYFSKDPHVVSQQYAFKCHRDKGSGDSDVAFAVNCIDFHPRYGTFVTAGADGLICAWDGKSRKRLWKSTSFGTSVSSVAFNHTGDLLAIAVSDEFNINEPTQAPAIYIRQIKPDEFRPKTAS</sequence>
<dbReference type="InterPro" id="IPR036322">
    <property type="entry name" value="WD40_repeat_dom_sf"/>
</dbReference>